<proteinExistence type="predicted"/>
<comment type="caution">
    <text evidence="2">The sequence shown here is derived from an EMBL/GenBank/DDBJ whole genome shotgun (WGS) entry which is preliminary data.</text>
</comment>
<dbReference type="SUPFAM" id="SSF51445">
    <property type="entry name" value="(Trans)glycosidases"/>
    <property type="match status" value="1"/>
</dbReference>
<feature type="domain" description="Alpha-L-arabinofuranosidase 1 catalytic" evidence="1">
    <location>
        <begin position="74"/>
        <end position="160"/>
    </location>
</feature>
<dbReference type="EMBL" id="ML986620">
    <property type="protein sequence ID" value="KAF2263980.1"/>
    <property type="molecule type" value="Genomic_DNA"/>
</dbReference>
<dbReference type="AlphaFoldDB" id="A0A9P4KCJ0"/>
<keyword evidence="3" id="KW-1185">Reference proteome</keyword>
<evidence type="ECO:0000313" key="3">
    <source>
        <dbReference type="Proteomes" id="UP000800093"/>
    </source>
</evidence>
<organism evidence="2 3">
    <name type="scientific">Lojkania enalia</name>
    <dbReference type="NCBI Taxonomy" id="147567"/>
    <lineage>
        <taxon>Eukaryota</taxon>
        <taxon>Fungi</taxon>
        <taxon>Dikarya</taxon>
        <taxon>Ascomycota</taxon>
        <taxon>Pezizomycotina</taxon>
        <taxon>Dothideomycetes</taxon>
        <taxon>Pleosporomycetidae</taxon>
        <taxon>Pleosporales</taxon>
        <taxon>Pleosporales incertae sedis</taxon>
        <taxon>Lojkania</taxon>
    </lineage>
</organism>
<accession>A0A9P4KCJ0</accession>
<dbReference type="InterPro" id="IPR055235">
    <property type="entry name" value="ASD1_cat"/>
</dbReference>
<dbReference type="InterPro" id="IPR051563">
    <property type="entry name" value="Glycosyl_Hydrolase_51"/>
</dbReference>
<dbReference type="Proteomes" id="UP000800093">
    <property type="component" value="Unassembled WGS sequence"/>
</dbReference>
<dbReference type="PANTHER" id="PTHR31776">
    <property type="entry name" value="ALPHA-L-ARABINOFURANOSIDASE 1"/>
    <property type="match status" value="1"/>
</dbReference>
<dbReference type="InterPro" id="IPR017853">
    <property type="entry name" value="GH"/>
</dbReference>
<dbReference type="Gene3D" id="3.20.20.80">
    <property type="entry name" value="Glycosidases"/>
    <property type="match status" value="1"/>
</dbReference>
<dbReference type="OrthoDB" id="406864at2759"/>
<evidence type="ECO:0000313" key="2">
    <source>
        <dbReference type="EMBL" id="KAF2263980.1"/>
    </source>
</evidence>
<name>A0A9P4KCJ0_9PLEO</name>
<evidence type="ECO:0000259" key="1">
    <source>
        <dbReference type="Pfam" id="PF22848"/>
    </source>
</evidence>
<dbReference type="PANTHER" id="PTHR31776:SF0">
    <property type="entry name" value="ALPHA-L-ARABINOFURANOSIDASE 1"/>
    <property type="match status" value="1"/>
</dbReference>
<gene>
    <name evidence="2" type="ORF">CC78DRAFT_580900</name>
</gene>
<dbReference type="GO" id="GO:0046556">
    <property type="term" value="F:alpha-L-arabinofuranosidase activity"/>
    <property type="evidence" value="ECO:0007669"/>
    <property type="project" value="TreeGrafter"/>
</dbReference>
<sequence length="192" mass="21607">MLGSVGVASKATRGEMMDYLFTLTSEKEVEGVNNPFSITFDVADSSLDFNLIGHLPRMYNNRPNGMRVDLMAELEGLNPSFLGFPGGNKLAGEDPPYYLKWNEIIGLLKDRYRYPEAWTYDNTNELGLIEYLQSCDDSKIELGFYLEGPVISETDLQPYICHGDFGKSVELYQISTYDITVDITPDITLDIS</sequence>
<protein>
    <recommendedName>
        <fullName evidence="1">Alpha-L-arabinofuranosidase 1 catalytic domain-containing protein</fullName>
    </recommendedName>
</protein>
<reference evidence="3" key="1">
    <citation type="journal article" date="2020" name="Stud. Mycol.">
        <title>101 Dothideomycetes genomes: A test case for predicting lifestyles and emergence of pathogens.</title>
        <authorList>
            <person name="Haridas S."/>
            <person name="Albert R."/>
            <person name="Binder M."/>
            <person name="Bloem J."/>
            <person name="LaButti K."/>
            <person name="Salamov A."/>
            <person name="Andreopoulos B."/>
            <person name="Baker S."/>
            <person name="Barry K."/>
            <person name="Bills G."/>
            <person name="Bluhm B."/>
            <person name="Cannon C."/>
            <person name="Castanera R."/>
            <person name="Culley D."/>
            <person name="Daum C."/>
            <person name="Ezra D."/>
            <person name="Gonzalez J."/>
            <person name="Henrissat B."/>
            <person name="Kuo A."/>
            <person name="Liang C."/>
            <person name="Lipzen A."/>
            <person name="Lutzoni F."/>
            <person name="Magnuson J."/>
            <person name="Mondo S."/>
            <person name="Nolan M."/>
            <person name="Ohm R."/>
            <person name="Pangilinan J."/>
            <person name="Park H.-J."/>
            <person name="Ramirez L."/>
            <person name="Alfaro M."/>
            <person name="Sun H."/>
            <person name="Tritt A."/>
            <person name="Yoshinaga Y."/>
            <person name="Zwiers L.-H."/>
            <person name="Turgeon B."/>
            <person name="Goodwin S."/>
            <person name="Spatafora J."/>
            <person name="Crous P."/>
            <person name="Grigoriev I."/>
        </authorList>
    </citation>
    <scope>NUCLEOTIDE SEQUENCE [LARGE SCALE GENOMIC DNA]</scope>
    <source>
        <strain evidence="3">CBS 304.66</strain>
    </source>
</reference>
<dbReference type="Pfam" id="PF22848">
    <property type="entry name" value="ASD1_dom"/>
    <property type="match status" value="1"/>
</dbReference>